<evidence type="ECO:0000313" key="2">
    <source>
        <dbReference type="Proteomes" id="UP001172630"/>
    </source>
</evidence>
<keyword evidence="2" id="KW-1185">Reference proteome</keyword>
<evidence type="ECO:0000313" key="1">
    <source>
        <dbReference type="EMBL" id="MDL2408192.1"/>
    </source>
</evidence>
<sequence length="100" mass="10808">MPSIEPRRIRWALTHGEEGGRELRHDLRIGVDIDELVAHDGKTMQPVWLPLIAGSSGSGSSCRPTRNVAACPDPIVTAMTDAVISALKEDPINYLPVANP</sequence>
<organism evidence="1 2">
    <name type="scientific">Rhizobium calliandrae</name>
    <dbReference type="NCBI Taxonomy" id="1312182"/>
    <lineage>
        <taxon>Bacteria</taxon>
        <taxon>Pseudomonadati</taxon>
        <taxon>Pseudomonadota</taxon>
        <taxon>Alphaproteobacteria</taxon>
        <taxon>Hyphomicrobiales</taxon>
        <taxon>Rhizobiaceae</taxon>
        <taxon>Rhizobium/Agrobacterium group</taxon>
        <taxon>Rhizobium</taxon>
    </lineage>
</organism>
<dbReference type="Proteomes" id="UP001172630">
    <property type="component" value="Unassembled WGS sequence"/>
</dbReference>
<comment type="caution">
    <text evidence="1">The sequence shown here is derived from an EMBL/GenBank/DDBJ whole genome shotgun (WGS) entry which is preliminary data.</text>
</comment>
<protein>
    <submittedName>
        <fullName evidence="1">Uncharacterized protein</fullName>
    </submittedName>
</protein>
<gene>
    <name evidence="1" type="ORF">PY650_21585</name>
</gene>
<accession>A0ABT7KHS9</accession>
<reference evidence="1" key="1">
    <citation type="submission" date="2023-06" db="EMBL/GenBank/DDBJ databases">
        <title>Phylogenetic Diversity of Rhizobium strains.</title>
        <authorList>
            <person name="Moura F.T."/>
            <person name="Helene L.C.F."/>
            <person name="Hungria M."/>
        </authorList>
    </citation>
    <scope>NUCLEOTIDE SEQUENCE</scope>
    <source>
        <strain evidence="1">CCGE524</strain>
    </source>
</reference>
<proteinExistence type="predicted"/>
<dbReference type="RefSeq" id="WP_285881586.1">
    <property type="nucleotide sequence ID" value="NZ_JARFYN010000030.1"/>
</dbReference>
<dbReference type="EMBL" id="JARFYN010000030">
    <property type="protein sequence ID" value="MDL2408192.1"/>
    <property type="molecule type" value="Genomic_DNA"/>
</dbReference>
<name>A0ABT7KHS9_9HYPH</name>